<dbReference type="NCBIfam" id="NF033491">
    <property type="entry name" value="BA3454_fam"/>
    <property type="match status" value="1"/>
</dbReference>
<dbReference type="Proteomes" id="UP000000594">
    <property type="component" value="Chromosome"/>
</dbReference>
<gene>
    <name evidence="1" type="ordered locus">GBAA_3455</name>
</gene>
<proteinExistence type="predicted"/>
<accession>E9QXS6</accession>
<evidence type="ECO:0000313" key="1">
    <source>
        <dbReference type="EMBL" id="AAT32563.1"/>
    </source>
</evidence>
<accession>Q81MW5</accession>
<accession>E9QXS7</accession>
<dbReference type="KEGG" id="bar:GBAA_3455"/>
<accession>A0A0F7RG46</accession>
<keyword evidence="2" id="KW-1185">Reference proteome</keyword>
<accession>Q6HW30</accession>
<name>A0A0F7RG46_BACAN</name>
<evidence type="ECO:0008006" key="3">
    <source>
        <dbReference type="Google" id="ProtNLM"/>
    </source>
</evidence>
<sequence>MREKFFERRKLKVIEVCVTVNYKDRNYQTNVIVSKDTVWTKIKQLAEEQVKKSGIFKYDYQKNEVIG</sequence>
<dbReference type="EMBL" id="AE017334">
    <property type="protein sequence ID" value="AAT32563.1"/>
    <property type="molecule type" value="Genomic_DNA"/>
</dbReference>
<protein>
    <recommendedName>
        <fullName evidence="3">Molecular chaperone</fullName>
    </recommendedName>
</protein>
<accession>Q6KQ85</accession>
<dbReference type="AlphaFoldDB" id="A0A0F7RG46"/>
<evidence type="ECO:0000313" key="2">
    <source>
        <dbReference type="Proteomes" id="UP000000594"/>
    </source>
</evidence>
<reference evidence="1 2" key="1">
    <citation type="journal article" date="2009" name="J. Bacteriol.">
        <title>The complete genome sequence of Bacillus anthracis Ames 'Ancestor'.</title>
        <authorList>
            <person name="Ravel J."/>
            <person name="Jiang L."/>
            <person name="Stanley S.T."/>
            <person name="Wilson M.R."/>
            <person name="Decker R.S."/>
            <person name="Read T.D."/>
            <person name="Worsham P."/>
            <person name="Keim P.S."/>
            <person name="Salzberg S.L."/>
            <person name="Fraser-Liggett C.M."/>
            <person name="Rasko D.A."/>
        </authorList>
    </citation>
    <scope>NUCLEOTIDE SEQUENCE [LARGE SCALE GENOMIC DNA]</scope>
    <source>
        <strain evidence="2">Ames ancestor</strain>
    </source>
</reference>
<organism evidence="1 2">
    <name type="scientific">Bacillus anthracis</name>
    <name type="common">anthrax bacterium</name>
    <dbReference type="NCBI Taxonomy" id="1392"/>
    <lineage>
        <taxon>Bacteria</taxon>
        <taxon>Bacillati</taxon>
        <taxon>Bacillota</taxon>
        <taxon>Bacilli</taxon>
        <taxon>Bacillales</taxon>
        <taxon>Bacillaceae</taxon>
        <taxon>Bacillus</taxon>
        <taxon>Bacillus cereus group</taxon>
    </lineage>
</organism>
<dbReference type="InterPro" id="IPR049728">
    <property type="entry name" value="BA3454-like"/>
</dbReference>